<evidence type="ECO:0000313" key="8">
    <source>
        <dbReference type="Proteomes" id="UP000661715"/>
    </source>
</evidence>
<evidence type="ECO:0000256" key="4">
    <source>
        <dbReference type="ARBA" id="ARBA00023284"/>
    </source>
</evidence>
<dbReference type="Gene3D" id="3.40.30.10">
    <property type="entry name" value="Glutaredoxin"/>
    <property type="match status" value="1"/>
</dbReference>
<reference evidence="7 8" key="1">
    <citation type="journal article" date="2020" name="Microbiol. Res.">
        <title>Flavobacterium pokkalii sp. nov., a novel plant growth promoting native rhizobacteria isolated from pokkali rice grown in coastal saline affected agricultural regions of southern India, Kerala.</title>
        <authorList>
            <person name="Menon R.R."/>
            <person name="Kumari S."/>
            <person name="Viver T."/>
            <person name="Rameshkumar N."/>
        </authorList>
    </citation>
    <scope>NUCLEOTIDE SEQUENCE [LARGE SCALE GENOMIC DNA]</scope>
    <source>
        <strain evidence="7 8">L1I52</strain>
    </source>
</reference>
<comment type="subcellular location">
    <subcellularLocation>
        <location evidence="1">Cell envelope</location>
    </subcellularLocation>
</comment>
<gene>
    <name evidence="7" type="ORF">B6A10_04750</name>
</gene>
<name>A0ABR7UPF7_9FLAO</name>
<keyword evidence="4" id="KW-0676">Redox-active center</keyword>
<keyword evidence="5" id="KW-0732">Signal</keyword>
<dbReference type="InterPro" id="IPR017937">
    <property type="entry name" value="Thioredoxin_CS"/>
</dbReference>
<keyword evidence="2" id="KW-0201">Cytochrome c-type biogenesis</keyword>
<feature type="chain" id="PRO_5046425599" description="Thioredoxin domain-containing protein" evidence="5">
    <location>
        <begin position="23"/>
        <end position="448"/>
    </location>
</feature>
<dbReference type="PANTHER" id="PTHR42852:SF6">
    <property type="entry name" value="THIOL:DISULFIDE INTERCHANGE PROTEIN DSBE"/>
    <property type="match status" value="1"/>
</dbReference>
<keyword evidence="8" id="KW-1185">Reference proteome</keyword>
<dbReference type="PROSITE" id="PS00194">
    <property type="entry name" value="THIOREDOXIN_1"/>
    <property type="match status" value="1"/>
</dbReference>
<dbReference type="SUPFAM" id="SSF52833">
    <property type="entry name" value="Thioredoxin-like"/>
    <property type="match status" value="1"/>
</dbReference>
<dbReference type="PANTHER" id="PTHR42852">
    <property type="entry name" value="THIOL:DISULFIDE INTERCHANGE PROTEIN DSBE"/>
    <property type="match status" value="1"/>
</dbReference>
<dbReference type="InterPro" id="IPR000866">
    <property type="entry name" value="AhpC/TSA"/>
</dbReference>
<dbReference type="EMBL" id="NASZ01000004">
    <property type="protein sequence ID" value="MBD0724482.1"/>
    <property type="molecule type" value="Genomic_DNA"/>
</dbReference>
<evidence type="ECO:0000256" key="2">
    <source>
        <dbReference type="ARBA" id="ARBA00022748"/>
    </source>
</evidence>
<feature type="signal peptide" evidence="5">
    <location>
        <begin position="1"/>
        <end position="22"/>
    </location>
</feature>
<evidence type="ECO:0000256" key="3">
    <source>
        <dbReference type="ARBA" id="ARBA00023157"/>
    </source>
</evidence>
<evidence type="ECO:0000313" key="7">
    <source>
        <dbReference type="EMBL" id="MBD0724482.1"/>
    </source>
</evidence>
<dbReference type="RefSeq" id="WP_188219910.1">
    <property type="nucleotide sequence ID" value="NZ_NASZ01000004.1"/>
</dbReference>
<dbReference type="PROSITE" id="PS51352">
    <property type="entry name" value="THIOREDOXIN_2"/>
    <property type="match status" value="1"/>
</dbReference>
<dbReference type="CDD" id="cd02966">
    <property type="entry name" value="TlpA_like_family"/>
    <property type="match status" value="1"/>
</dbReference>
<feature type="domain" description="Thioredoxin" evidence="6">
    <location>
        <begin position="308"/>
        <end position="448"/>
    </location>
</feature>
<evidence type="ECO:0000256" key="5">
    <source>
        <dbReference type="SAM" id="SignalP"/>
    </source>
</evidence>
<dbReference type="InterPro" id="IPR050553">
    <property type="entry name" value="Thioredoxin_ResA/DsbE_sf"/>
</dbReference>
<organism evidence="7 8">
    <name type="scientific">Flavobacterium pokkalii</name>
    <dbReference type="NCBI Taxonomy" id="1940408"/>
    <lineage>
        <taxon>Bacteria</taxon>
        <taxon>Pseudomonadati</taxon>
        <taxon>Bacteroidota</taxon>
        <taxon>Flavobacteriia</taxon>
        <taxon>Flavobacteriales</taxon>
        <taxon>Flavobacteriaceae</taxon>
        <taxon>Flavobacterium</taxon>
    </lineage>
</organism>
<dbReference type="Pfam" id="PF00578">
    <property type="entry name" value="AhpC-TSA"/>
    <property type="match status" value="1"/>
</dbReference>
<sequence length="448" mass="51506">MKNTFLTFTVLLVCFFAYSQNAKVTTDSNSKFVNKVLPAKTSYLNLIDDINCKIKGKLNSGKSTYLKLVTDRDNPFMSGIKIPIVNGYFEYDLHTPFAEKYTLILGEELEKGAFRPISFFVENGEVDFKLHETKDFDKNSIVGGLLTDKMLAFKKEKDKVFKPIEKIFSEEIDSLWDSGNYFSEEYNRITEKIKTKGNDKDEELNKWYKSRDELMENGKAYTSRALFLNNKMDSIQKIKYDWEAKYIAKKKNIVSYSLLLDEVRWYKQFKKNMDFNEVRNLTSIYAKMYPLHPYTKQISDIMEGITTVKVGGMFVDFSAPTIEGTIVTASDIVAGKVALIDLWASWCGPCRVTSKSYIPIYEKYKDKGFVILGVANEFKNTNAFEKAIEKDRYPWLNLIEMDNKNRIWDKYNISNSGGSTFLVNSKGVIVAVNPSAQELDKLLEGLLN</sequence>
<keyword evidence="3" id="KW-1015">Disulfide bond</keyword>
<proteinExistence type="predicted"/>
<dbReference type="InterPro" id="IPR036249">
    <property type="entry name" value="Thioredoxin-like_sf"/>
</dbReference>
<comment type="caution">
    <text evidence="7">The sequence shown here is derived from an EMBL/GenBank/DDBJ whole genome shotgun (WGS) entry which is preliminary data.</text>
</comment>
<dbReference type="Proteomes" id="UP000661715">
    <property type="component" value="Unassembled WGS sequence"/>
</dbReference>
<evidence type="ECO:0000259" key="6">
    <source>
        <dbReference type="PROSITE" id="PS51352"/>
    </source>
</evidence>
<evidence type="ECO:0000256" key="1">
    <source>
        <dbReference type="ARBA" id="ARBA00004196"/>
    </source>
</evidence>
<dbReference type="InterPro" id="IPR013766">
    <property type="entry name" value="Thioredoxin_domain"/>
</dbReference>
<accession>A0ABR7UPF7</accession>
<protein>
    <recommendedName>
        <fullName evidence="6">Thioredoxin domain-containing protein</fullName>
    </recommendedName>
</protein>